<evidence type="ECO:0000259" key="5">
    <source>
        <dbReference type="PROSITE" id="PS51669"/>
    </source>
</evidence>
<evidence type="ECO:0000313" key="6">
    <source>
        <dbReference type="EMBL" id="XAY07626.1"/>
    </source>
</evidence>
<dbReference type="KEGG" id="parq:DSM112329_04514"/>
<dbReference type="PANTHER" id="PTHR43742:SF2">
    <property type="entry name" value="ASSIMILATORY NITRATE REDUCTASE CATALYTIC SUBUNIT"/>
    <property type="match status" value="1"/>
</dbReference>
<dbReference type="GO" id="GO:0051536">
    <property type="term" value="F:iron-sulfur cluster binding"/>
    <property type="evidence" value="ECO:0007669"/>
    <property type="project" value="UniProtKB-KW"/>
</dbReference>
<accession>A0AAU7B184</accession>
<dbReference type="InterPro" id="IPR006657">
    <property type="entry name" value="MoPterin_dinucl-bd_dom"/>
</dbReference>
<name>A0AAU7B184_9ACTN</name>
<dbReference type="Pfam" id="PF00384">
    <property type="entry name" value="Molybdopterin"/>
    <property type="match status" value="1"/>
</dbReference>
<dbReference type="SUPFAM" id="SSF50692">
    <property type="entry name" value="ADC-like"/>
    <property type="match status" value="1"/>
</dbReference>
<organism evidence="6">
    <name type="scientific">Paraconexibacter sp. AEG42_29</name>
    <dbReference type="NCBI Taxonomy" id="2997339"/>
    <lineage>
        <taxon>Bacteria</taxon>
        <taxon>Bacillati</taxon>
        <taxon>Actinomycetota</taxon>
        <taxon>Thermoleophilia</taxon>
        <taxon>Solirubrobacterales</taxon>
        <taxon>Paraconexibacteraceae</taxon>
        <taxon>Paraconexibacter</taxon>
    </lineage>
</organism>
<dbReference type="InterPro" id="IPR009010">
    <property type="entry name" value="Asp_de-COase-like_dom_sf"/>
</dbReference>
<dbReference type="InterPro" id="IPR006963">
    <property type="entry name" value="Mopterin_OxRdtase_4Fe-4S_dom"/>
</dbReference>
<dbReference type="Pfam" id="PF04879">
    <property type="entry name" value="Molybdop_Fe4S4"/>
    <property type="match status" value="1"/>
</dbReference>
<dbReference type="EMBL" id="CP114014">
    <property type="protein sequence ID" value="XAY07626.1"/>
    <property type="molecule type" value="Genomic_DNA"/>
</dbReference>
<sequence>MADHKIWCGVCEATCGLVATVEDDRVTKIRPDDSHPNSEGFACPKGILYPAILEDPDRLTAPMQRQPVGTFTAVSWDVALDDIGRRLNGVIDATGRESVGVALGNPTGWNYGAFLFAFGMAAALKTKHFFTAGSVDINNYWVVGELLYGHNLVNPIPDFDRATFALIIGANPVVSHGSMATIGNIRHRMNGIVERGGRIVVVDPRRSETAGLYEHVPVRPDSDAWLLAAMLKVILDENLEDRAAIGQQTTGAHTLRALVADVDLDFAAEETGIDRTTIETLARDLAAADAAVVYGRAGASLSRFSTLTKYLLDVLGIVTGNLDRPGGMVFPQPFLDAEKFTKLMKLNGYDRWRTRVDGIPEVLGTSPLATLPREVLTPGKGQLRALVAVSTNMATTSPASGEMERALADLELFVSLDPYLTETSRLADYVLPPTMLLEREGFPLFGQLHYGVPNASWTDAIVTPRGDVRDDWRIFDDICRRIGLVPSPAPGAQLMGRLGIRLPPWVGVDLFMRVSPDGDLFGLRRRGISRKKLLRHDGAIKLHDRPATGVLRKKVHTKDKRVHLEHPVFTSEMARLHATPSADAEHPLRLFTIRELRSQNSWLHNVPKLMSGGRGCRLRIHPDDAAARGIEDGMAIAVASRWGRIEVEARVTDEVMPGSVGLNQHWGHKGGWKVAVAAGGGRYNDLVPNDSATLDVASGNAWLNGIGVEAVPIEVPVPADGAAVPA</sequence>
<dbReference type="Gene3D" id="3.40.228.10">
    <property type="entry name" value="Dimethylsulfoxide Reductase, domain 2"/>
    <property type="match status" value="1"/>
</dbReference>
<dbReference type="InterPro" id="IPR006656">
    <property type="entry name" value="Mopterin_OxRdtase"/>
</dbReference>
<dbReference type="GO" id="GO:0046872">
    <property type="term" value="F:metal ion binding"/>
    <property type="evidence" value="ECO:0007669"/>
    <property type="project" value="UniProtKB-KW"/>
</dbReference>
<dbReference type="Gene3D" id="3.40.50.740">
    <property type="match status" value="1"/>
</dbReference>
<dbReference type="SUPFAM" id="SSF53706">
    <property type="entry name" value="Formate dehydrogenase/DMSO reductase, domains 1-3"/>
    <property type="match status" value="1"/>
</dbReference>
<dbReference type="GO" id="GO:0043546">
    <property type="term" value="F:molybdopterin cofactor binding"/>
    <property type="evidence" value="ECO:0007669"/>
    <property type="project" value="InterPro"/>
</dbReference>
<dbReference type="Gene3D" id="2.20.25.90">
    <property type="entry name" value="ADC-like domains"/>
    <property type="match status" value="1"/>
</dbReference>
<dbReference type="Gene3D" id="2.40.40.20">
    <property type="match status" value="1"/>
</dbReference>
<keyword evidence="4" id="KW-0411">Iron-sulfur</keyword>
<dbReference type="InterPro" id="IPR050612">
    <property type="entry name" value="Prok_Mopterin_Oxidored"/>
</dbReference>
<dbReference type="PROSITE" id="PS51669">
    <property type="entry name" value="4FE4S_MOW_BIS_MGD"/>
    <property type="match status" value="1"/>
</dbReference>
<dbReference type="GO" id="GO:0008863">
    <property type="term" value="F:formate dehydrogenase (NAD+) activity"/>
    <property type="evidence" value="ECO:0007669"/>
    <property type="project" value="UniProtKB-EC"/>
</dbReference>
<dbReference type="Pfam" id="PF01568">
    <property type="entry name" value="Molydop_binding"/>
    <property type="match status" value="1"/>
</dbReference>
<feature type="domain" description="4Fe-4S Mo/W bis-MGD-type" evidence="5">
    <location>
        <begin position="1"/>
        <end position="57"/>
    </location>
</feature>
<evidence type="ECO:0000256" key="1">
    <source>
        <dbReference type="ARBA" id="ARBA00010312"/>
    </source>
</evidence>
<dbReference type="SMART" id="SM00926">
    <property type="entry name" value="Molybdop_Fe4S4"/>
    <property type="match status" value="1"/>
</dbReference>
<proteinExistence type="inferred from homology"/>
<gene>
    <name evidence="6" type="primary">fdhF</name>
    <name evidence="6" type="ORF">DSM112329_04514</name>
</gene>
<reference evidence="6" key="1">
    <citation type="submission" date="2022-12" db="EMBL/GenBank/DDBJ databases">
        <title>Paraconexibacter alkalitolerans sp. nov. and Baekduia alba sp. nov., isolated from soil and emended description of the genera Paraconexibacter (Chun et al., 2020) and Baekduia (An et al., 2020).</title>
        <authorList>
            <person name="Vieira S."/>
            <person name="Huber K.J."/>
            <person name="Geppert A."/>
            <person name="Wolf J."/>
            <person name="Neumann-Schaal M."/>
            <person name="Muesken M."/>
            <person name="Overmann J."/>
        </authorList>
    </citation>
    <scope>NUCLEOTIDE SEQUENCE</scope>
    <source>
        <strain evidence="6">AEG42_29</strain>
    </source>
</reference>
<protein>
    <submittedName>
        <fullName evidence="6">Formate dehydrogenase H</fullName>
        <ecNumber evidence="6">1.17.1.9</ecNumber>
    </submittedName>
</protein>
<dbReference type="AlphaFoldDB" id="A0AAU7B184"/>
<dbReference type="EC" id="1.17.1.9" evidence="6"/>
<dbReference type="RefSeq" id="WP_354698816.1">
    <property type="nucleotide sequence ID" value="NZ_CP114014.1"/>
</dbReference>
<evidence type="ECO:0000256" key="4">
    <source>
        <dbReference type="ARBA" id="ARBA00023014"/>
    </source>
</evidence>
<keyword evidence="3" id="KW-0408">Iron</keyword>
<comment type="similarity">
    <text evidence="1">Belongs to the prokaryotic molybdopterin-containing oxidoreductase family.</text>
</comment>
<keyword evidence="2" id="KW-0479">Metal-binding</keyword>
<keyword evidence="6" id="KW-0560">Oxidoreductase</keyword>
<dbReference type="PANTHER" id="PTHR43742">
    <property type="entry name" value="TRIMETHYLAMINE-N-OXIDE REDUCTASE"/>
    <property type="match status" value="1"/>
</dbReference>
<evidence type="ECO:0000256" key="2">
    <source>
        <dbReference type="ARBA" id="ARBA00022723"/>
    </source>
</evidence>
<evidence type="ECO:0000256" key="3">
    <source>
        <dbReference type="ARBA" id="ARBA00023004"/>
    </source>
</evidence>